<dbReference type="PRINTS" id="PR00119">
    <property type="entry name" value="CATATPASE"/>
</dbReference>
<keyword evidence="7 17" id="KW-0547">Nucleotide-binding</keyword>
<dbReference type="Pfam" id="PF13246">
    <property type="entry name" value="Cation_ATPase"/>
    <property type="match status" value="1"/>
</dbReference>
<feature type="domain" description="P-type ATPase C-terminal" evidence="23">
    <location>
        <begin position="1045"/>
        <end position="1265"/>
    </location>
</feature>
<feature type="domain" description="P-type ATPase N-terminal" evidence="22">
    <location>
        <begin position="179"/>
        <end position="231"/>
    </location>
</feature>
<dbReference type="Pfam" id="PF05368">
    <property type="entry name" value="NmrA"/>
    <property type="match status" value="1"/>
</dbReference>
<feature type="binding site" evidence="17">
    <location>
        <position position="1022"/>
    </location>
    <ligand>
        <name>ATP</name>
        <dbReference type="ChEBI" id="CHEBI:30616"/>
    </ligand>
</feature>
<dbReference type="EC" id="7.6.2.1" evidence="19"/>
<keyword evidence="25" id="KW-1185">Reference proteome</keyword>
<evidence type="ECO:0000256" key="6">
    <source>
        <dbReference type="ARBA" id="ARBA00022723"/>
    </source>
</evidence>
<feature type="region of interest" description="Disordered" evidence="20">
    <location>
        <begin position="1"/>
        <end position="169"/>
    </location>
</feature>
<dbReference type="InterPro" id="IPR036412">
    <property type="entry name" value="HAD-like_sf"/>
</dbReference>
<evidence type="ECO:0000256" key="19">
    <source>
        <dbReference type="RuleBase" id="RU362033"/>
    </source>
</evidence>
<dbReference type="InterPro" id="IPR036291">
    <property type="entry name" value="NAD(P)-bd_dom_sf"/>
</dbReference>
<keyword evidence="10 19" id="KW-1278">Translocase</keyword>
<dbReference type="InterPro" id="IPR008030">
    <property type="entry name" value="NmrA-like"/>
</dbReference>
<evidence type="ECO:0000256" key="20">
    <source>
        <dbReference type="SAM" id="MobiDB-lite"/>
    </source>
</evidence>
<feature type="compositionally biased region" description="Acidic residues" evidence="20">
    <location>
        <begin position="151"/>
        <end position="160"/>
    </location>
</feature>
<keyword evidence="8 17" id="KW-0067">ATP-binding</keyword>
<dbReference type="InterPro" id="IPR032630">
    <property type="entry name" value="P_typ_ATPase_c"/>
</dbReference>
<evidence type="ECO:0000256" key="12">
    <source>
        <dbReference type="ARBA" id="ARBA00023055"/>
    </source>
</evidence>
<dbReference type="Proteomes" id="UP000799771">
    <property type="component" value="Unassembled WGS sequence"/>
</dbReference>
<evidence type="ECO:0000256" key="11">
    <source>
        <dbReference type="ARBA" id="ARBA00022989"/>
    </source>
</evidence>
<feature type="transmembrane region" description="Helical" evidence="19">
    <location>
        <begin position="526"/>
        <end position="544"/>
    </location>
</feature>
<keyword evidence="6 18" id="KW-0479">Metal-binding</keyword>
<evidence type="ECO:0000256" key="8">
    <source>
        <dbReference type="ARBA" id="ARBA00022840"/>
    </source>
</evidence>
<dbReference type="PROSITE" id="PS00154">
    <property type="entry name" value="ATPASE_E1_E2"/>
    <property type="match status" value="1"/>
</dbReference>
<feature type="binding site" evidence="17">
    <location>
        <position position="617"/>
    </location>
    <ligand>
        <name>ATP</name>
        <dbReference type="ChEBI" id="CHEBI:30616"/>
    </ligand>
</feature>
<feature type="binding site" evidence="17">
    <location>
        <position position="912"/>
    </location>
    <ligand>
        <name>ATP</name>
        <dbReference type="ChEBI" id="CHEBI:30616"/>
    </ligand>
</feature>
<dbReference type="Gene3D" id="3.40.50.720">
    <property type="entry name" value="NAD(P)-binding Rossmann-like Domain"/>
    <property type="match status" value="1"/>
</dbReference>
<comment type="catalytic activity">
    <reaction evidence="14 19">
        <text>ATP + H2O + phospholipidSide 1 = ADP + phosphate + phospholipidSide 2.</text>
        <dbReference type="EC" id="7.6.2.1"/>
    </reaction>
</comment>
<dbReference type="NCBIfam" id="TIGR01494">
    <property type="entry name" value="ATPase_P-type"/>
    <property type="match status" value="2"/>
</dbReference>
<evidence type="ECO:0000256" key="5">
    <source>
        <dbReference type="ARBA" id="ARBA00022692"/>
    </source>
</evidence>
<evidence type="ECO:0000256" key="14">
    <source>
        <dbReference type="ARBA" id="ARBA00034036"/>
    </source>
</evidence>
<dbReference type="Gene3D" id="3.40.50.1000">
    <property type="entry name" value="HAD superfamily/HAD-like"/>
    <property type="match status" value="1"/>
</dbReference>
<dbReference type="FunFam" id="3.40.50.1000:FF:000009">
    <property type="entry name" value="Phospholipid-transporting ATPase"/>
    <property type="match status" value="1"/>
</dbReference>
<dbReference type="InterPro" id="IPR006539">
    <property type="entry name" value="P-type_ATPase_IV"/>
</dbReference>
<feature type="binding site" evidence="17">
    <location>
        <position position="615"/>
    </location>
    <ligand>
        <name>ATP</name>
        <dbReference type="ChEBI" id="CHEBI:30616"/>
    </ligand>
</feature>
<feature type="binding site" evidence="18">
    <location>
        <position position="1022"/>
    </location>
    <ligand>
        <name>Mg(2+)</name>
        <dbReference type="ChEBI" id="CHEBI:18420"/>
    </ligand>
</feature>
<dbReference type="InterPro" id="IPR023298">
    <property type="entry name" value="ATPase_P-typ_TM_dom_sf"/>
</dbReference>
<feature type="binding site" evidence="17">
    <location>
        <position position="1021"/>
    </location>
    <ligand>
        <name>ATP</name>
        <dbReference type="ChEBI" id="CHEBI:30616"/>
    </ligand>
</feature>
<dbReference type="InterPro" id="IPR001757">
    <property type="entry name" value="P_typ_ATPase"/>
</dbReference>
<evidence type="ECO:0000256" key="17">
    <source>
        <dbReference type="PIRSR" id="PIRSR606539-2"/>
    </source>
</evidence>
<dbReference type="InterPro" id="IPR023299">
    <property type="entry name" value="ATPase_P-typ_cyto_dom_N"/>
</dbReference>
<dbReference type="GO" id="GO:0000287">
    <property type="term" value="F:magnesium ion binding"/>
    <property type="evidence" value="ECO:0007669"/>
    <property type="project" value="UniProtKB-UniRule"/>
</dbReference>
<dbReference type="GO" id="GO:0045332">
    <property type="term" value="P:phospholipid translocation"/>
    <property type="evidence" value="ECO:0007669"/>
    <property type="project" value="TreeGrafter"/>
</dbReference>
<dbReference type="GO" id="GO:0005802">
    <property type="term" value="C:trans-Golgi network"/>
    <property type="evidence" value="ECO:0007669"/>
    <property type="project" value="TreeGrafter"/>
</dbReference>
<dbReference type="OrthoDB" id="377733at2759"/>
<keyword evidence="11 19" id="KW-1133">Transmembrane helix</keyword>
<feature type="binding site" evidence="17">
    <location>
        <position position="910"/>
    </location>
    <ligand>
        <name>ATP</name>
        <dbReference type="ChEBI" id="CHEBI:30616"/>
    </ligand>
</feature>
<feature type="active site" description="4-aspartylphosphate intermediate" evidence="16">
    <location>
        <position position="615"/>
    </location>
</feature>
<feature type="transmembrane region" description="Helical" evidence="19">
    <location>
        <begin position="1108"/>
        <end position="1127"/>
    </location>
</feature>
<dbReference type="SUPFAM" id="SSF51735">
    <property type="entry name" value="NAD(P)-binding Rossmann-fold domains"/>
    <property type="match status" value="1"/>
</dbReference>
<dbReference type="FunFam" id="3.40.1110.10:FF:000067">
    <property type="entry name" value="Phospholipid-transporting ATPase"/>
    <property type="match status" value="1"/>
</dbReference>
<feature type="binding site" evidence="18">
    <location>
        <position position="1018"/>
    </location>
    <ligand>
        <name>Mg(2+)</name>
        <dbReference type="ChEBI" id="CHEBI:18420"/>
    </ligand>
</feature>
<protein>
    <recommendedName>
        <fullName evidence="19">Phospholipid-transporting ATPase</fullName>
        <ecNumber evidence="19">7.6.2.1</ecNumber>
    </recommendedName>
</protein>
<dbReference type="SUPFAM" id="SSF81665">
    <property type="entry name" value="Calcium ATPase, transmembrane domain M"/>
    <property type="match status" value="1"/>
</dbReference>
<feature type="transmembrane region" description="Helical" evidence="19">
    <location>
        <begin position="556"/>
        <end position="575"/>
    </location>
</feature>
<dbReference type="GO" id="GO:0016887">
    <property type="term" value="F:ATP hydrolysis activity"/>
    <property type="evidence" value="ECO:0007669"/>
    <property type="project" value="InterPro"/>
</dbReference>
<accession>A0A6A6ACJ9</accession>
<dbReference type="PANTHER" id="PTHR24092">
    <property type="entry name" value="PROBABLE PHOSPHOLIPID-TRANSPORTING ATPASE"/>
    <property type="match status" value="1"/>
</dbReference>
<dbReference type="GO" id="GO:0005886">
    <property type="term" value="C:plasma membrane"/>
    <property type="evidence" value="ECO:0007669"/>
    <property type="project" value="TreeGrafter"/>
</dbReference>
<gene>
    <name evidence="24" type="ORF">P153DRAFT_357242</name>
</gene>
<dbReference type="SFLD" id="SFLDF00027">
    <property type="entry name" value="p-type_atpase"/>
    <property type="match status" value="1"/>
</dbReference>
<evidence type="ECO:0000256" key="10">
    <source>
        <dbReference type="ARBA" id="ARBA00022967"/>
    </source>
</evidence>
<feature type="compositionally biased region" description="Basic and acidic residues" evidence="20">
    <location>
        <begin position="73"/>
        <end position="93"/>
    </location>
</feature>
<dbReference type="InterPro" id="IPR044492">
    <property type="entry name" value="P_typ_ATPase_HD_dom"/>
</dbReference>
<dbReference type="GO" id="GO:0006897">
    <property type="term" value="P:endocytosis"/>
    <property type="evidence" value="ECO:0007669"/>
    <property type="project" value="TreeGrafter"/>
</dbReference>
<keyword evidence="12" id="KW-0445">Lipid transport</keyword>
<proteinExistence type="inferred from homology"/>
<evidence type="ECO:0000256" key="2">
    <source>
        <dbReference type="ARBA" id="ARBA00004337"/>
    </source>
</evidence>
<dbReference type="GO" id="GO:0010008">
    <property type="term" value="C:endosome membrane"/>
    <property type="evidence" value="ECO:0007669"/>
    <property type="project" value="UniProtKB-SubCell"/>
</dbReference>
<feature type="binding site" evidence="17">
    <location>
        <position position="829"/>
    </location>
    <ligand>
        <name>ATP</name>
        <dbReference type="ChEBI" id="CHEBI:30616"/>
    </ligand>
</feature>
<feature type="binding site" evidence="17">
    <location>
        <position position="767"/>
    </location>
    <ligand>
        <name>ATP</name>
        <dbReference type="ChEBI" id="CHEBI:30616"/>
    </ligand>
</feature>
<dbReference type="SFLD" id="SFLDG00002">
    <property type="entry name" value="C1.7:_P-type_atpase_like"/>
    <property type="match status" value="1"/>
</dbReference>
<evidence type="ECO:0000313" key="24">
    <source>
        <dbReference type="EMBL" id="KAF2128714.1"/>
    </source>
</evidence>
<dbReference type="SFLD" id="SFLDS00003">
    <property type="entry name" value="Haloacid_Dehalogenase"/>
    <property type="match status" value="1"/>
</dbReference>
<dbReference type="GO" id="GO:0006890">
    <property type="term" value="P:retrograde vesicle-mediated transport, Golgi to endoplasmic reticulum"/>
    <property type="evidence" value="ECO:0007669"/>
    <property type="project" value="TreeGrafter"/>
</dbReference>
<evidence type="ECO:0000256" key="3">
    <source>
        <dbReference type="ARBA" id="ARBA00008109"/>
    </source>
</evidence>
<dbReference type="SUPFAM" id="SSF81653">
    <property type="entry name" value="Calcium ATPase, transduction domain A"/>
    <property type="match status" value="1"/>
</dbReference>
<feature type="compositionally biased region" description="Acidic residues" evidence="20">
    <location>
        <begin position="13"/>
        <end position="29"/>
    </location>
</feature>
<dbReference type="GeneID" id="54407145"/>
<keyword evidence="13 19" id="KW-0472">Membrane</keyword>
<dbReference type="RefSeq" id="XP_033523103.1">
    <property type="nucleotide sequence ID" value="XM_033666713.1"/>
</dbReference>
<dbReference type="GO" id="GO:0140326">
    <property type="term" value="F:ATPase-coupled intramembrane lipid transporter activity"/>
    <property type="evidence" value="ECO:0007669"/>
    <property type="project" value="UniProtKB-EC"/>
</dbReference>
<evidence type="ECO:0000256" key="7">
    <source>
        <dbReference type="ARBA" id="ARBA00022741"/>
    </source>
</evidence>
<evidence type="ECO:0000256" key="13">
    <source>
        <dbReference type="ARBA" id="ARBA00023136"/>
    </source>
</evidence>
<evidence type="ECO:0000259" key="22">
    <source>
        <dbReference type="Pfam" id="PF16209"/>
    </source>
</evidence>
<dbReference type="EMBL" id="ML977507">
    <property type="protein sequence ID" value="KAF2128714.1"/>
    <property type="molecule type" value="Genomic_DNA"/>
</dbReference>
<feature type="binding site" evidence="18">
    <location>
        <position position="615"/>
    </location>
    <ligand>
        <name>Mg(2+)</name>
        <dbReference type="ChEBI" id="CHEBI:18420"/>
    </ligand>
</feature>
<dbReference type="PANTHER" id="PTHR24092:SF5">
    <property type="entry name" value="PHOSPHOLIPID-TRANSPORTING ATPASE"/>
    <property type="match status" value="1"/>
</dbReference>
<evidence type="ECO:0000259" key="23">
    <source>
        <dbReference type="Pfam" id="PF16212"/>
    </source>
</evidence>
<dbReference type="InterPro" id="IPR008250">
    <property type="entry name" value="ATPase_P-typ_transduc_dom_A_sf"/>
</dbReference>
<dbReference type="Pfam" id="PF16209">
    <property type="entry name" value="PhoLip_ATPase_N"/>
    <property type="match status" value="1"/>
</dbReference>
<feature type="transmembrane region" description="Helical" evidence="19">
    <location>
        <begin position="1199"/>
        <end position="1218"/>
    </location>
</feature>
<feature type="binding site" evidence="17">
    <location>
        <position position="723"/>
    </location>
    <ligand>
        <name>ATP</name>
        <dbReference type="ChEBI" id="CHEBI:30616"/>
    </ligand>
</feature>
<name>A0A6A6ACJ9_9PLEO</name>
<evidence type="ECO:0000256" key="4">
    <source>
        <dbReference type="ARBA" id="ARBA00022448"/>
    </source>
</evidence>
<dbReference type="Gene3D" id="3.40.1110.10">
    <property type="entry name" value="Calcium-transporting ATPase, cytoplasmic domain N"/>
    <property type="match status" value="1"/>
</dbReference>
<sequence>MAAPHQYHQPNAPDDDSDLDLDLDLEELDPLASHAHAHAHSRAVASPPRQQPPLGARIPLRNLRVGRRRAKKPREAPQDEDLRGLLDHDDSANRHSAGSYGQSGDDDAPLLPSQHLPSTHTRTQGPLTRLGSSMRLPTFLSKPDTPGIRLDDDDDEDNATDQEHDPTTQRTISVAQLQPSRFPANAVSNAKYTPWSFLPRTLYNEFSFFINMYFLLVALSQIIPALRIGYLSTYIAPLAFVITITLGKEALDDISRRRRDAEANSEGYTVLRFQENAKGNGLAPEKNSNVTKRLRRHKRPGPSTHIEDEEQRLSTKGLATCTYFESIKPSRSLKVGDVVRLTKDQRVPADMVLLKCYSAETVPSPSQVRDGSGSEDAATVDGAAATGASGEAFIRTDQLDGETDWKLRLTSPLTQNLNIGEYTRLRVVAGKPDRKVNEFYGTVQLQPKRQREYDPVEQDSSSPRTQQSAPLSIDNTIWANTVVASSGSLLAVVVYTGPQTRQALSTSASRSKTGLLELEINSLTKFLCIFTLSLSFILVALAKFREIDGRQWYVSMMRFLILFSTIVPVGLRVNLDMGKSVYAWLIEHDQSIQGTVVRTSTIPEDLGRIEYLLSDKTGTLTQNEMVMKKIHVGTVSYANEAMDEVSLYVRQCFTPPASETPALVTPSSAYTVPLTSATRTRREIGSRVRDVVLALALCHNVTPTTEEENGDTITTYQASSPDEIAIVRWTEAVGLKLLSRDRESMTLQSCDTGNTVVRVRILNVFPFTSEGKRMGIVVSFYHGPVSSSSDDDDEIWFYQKGADTVMTSIVAANDWLDEETANMAREGLRTLVVGRKKLFAQTYQNFSSKLAQASLTLHNRDAAVADVVKDYLEHDLELLGVTGVEDKLQKDVKPSLELLRNAGIKIWMLTGDKVETARCVAVSSKLVARGQYVHTIAKLKRKDLAHSSLDFLRGKTDACLLIDGESLALMLTHYRTEFISIAVQLPAVVACRCSPTQKADVAHLIREFTKKRVCCIGDGGNDVSMIQAADVGVGIVGKEGRQASLAADFSIEQFCYLTKLLVWHGRNSYKRSAKLSQFVIHRGLIISICQTVYSISSSFEPHALYKDWLLVGYSTVYTMAPVFSLVLDRDVDESVANLYPELYAELKTGRSLSYKSFFIWVAVSVYQGSIIQGLAQLLVGIPPPTVGTVTDADTPLFKQMVGVSFSALIINELVMVAMEVTTWHWSMIVSIVGTAGIYFGSIPFLHRYYDLEFVQSLEFWWKVAGVACLSESAGSVTRVGVVMVGASYGLGKVQNVGREMQNLHIANYNGNNLEFGVGATGNTGRSVVRHLPLLLEQSNSTSYRIVGLTRSLTSPIAQELAQLPHVEMQEKDWTTIDAVWLRDRDVTRVYIAPHNEPDQYVDESALHVALLAAGVKYVVRVSTNVKYISPTNPVYYGRAHWAIETLLSTPEFKSLMWTSLQPNFFTASYLASAADWIKAYRNTNKQETLSMNPAADVAVAMIDPEDVGTVGAHLLALEDPTPHNGTKYVLSGPEDVTGRRIVELVEQYAGVKVEKVEFESTSWIVKLSNAGVYPGKT</sequence>
<comment type="cofactor">
    <cofactor evidence="1 18">
        <name>Mg(2+)</name>
        <dbReference type="ChEBI" id="CHEBI:18420"/>
    </cofactor>
</comment>
<feature type="transmembrane region" description="Helical" evidence="19">
    <location>
        <begin position="1157"/>
        <end position="1179"/>
    </location>
</feature>
<feature type="region of interest" description="Disordered" evidence="20">
    <location>
        <begin position="447"/>
        <end position="469"/>
    </location>
</feature>
<dbReference type="InterPro" id="IPR032631">
    <property type="entry name" value="P-type_ATPase_N"/>
</dbReference>
<dbReference type="NCBIfam" id="TIGR01652">
    <property type="entry name" value="ATPase-Plipid"/>
    <property type="match status" value="1"/>
</dbReference>
<dbReference type="InterPro" id="IPR023214">
    <property type="entry name" value="HAD_sf"/>
</dbReference>
<feature type="binding site" evidence="17">
    <location>
        <position position="800"/>
    </location>
    <ligand>
        <name>ATP</name>
        <dbReference type="ChEBI" id="CHEBI:30616"/>
    </ligand>
</feature>
<evidence type="ECO:0000256" key="18">
    <source>
        <dbReference type="PIRSR" id="PIRSR606539-3"/>
    </source>
</evidence>
<dbReference type="SUPFAM" id="SSF56784">
    <property type="entry name" value="HAD-like"/>
    <property type="match status" value="1"/>
</dbReference>
<keyword evidence="9 18" id="KW-0460">Magnesium</keyword>
<keyword evidence="4" id="KW-0813">Transport</keyword>
<dbReference type="Pfam" id="PF16212">
    <property type="entry name" value="PhoLip_ATPase_C"/>
    <property type="match status" value="1"/>
</dbReference>
<comment type="subcellular location">
    <subcellularLocation>
        <location evidence="2">Endosome membrane</location>
        <topology evidence="2">Multi-pass membrane protein</topology>
    </subcellularLocation>
    <subcellularLocation>
        <location evidence="19">Membrane</location>
        <topology evidence="19">Multi-pass membrane protein</topology>
    </subcellularLocation>
</comment>
<evidence type="ECO:0000256" key="16">
    <source>
        <dbReference type="PIRSR" id="PIRSR606539-1"/>
    </source>
</evidence>
<feature type="domain" description="NmrA-like" evidence="21">
    <location>
        <begin position="1317"/>
        <end position="1559"/>
    </location>
</feature>
<reference evidence="24" key="1">
    <citation type="journal article" date="2020" name="Stud. Mycol.">
        <title>101 Dothideomycetes genomes: a test case for predicting lifestyles and emergence of pathogens.</title>
        <authorList>
            <person name="Haridas S."/>
            <person name="Albert R."/>
            <person name="Binder M."/>
            <person name="Bloem J."/>
            <person name="Labutti K."/>
            <person name="Salamov A."/>
            <person name="Andreopoulos B."/>
            <person name="Baker S."/>
            <person name="Barry K."/>
            <person name="Bills G."/>
            <person name="Bluhm B."/>
            <person name="Cannon C."/>
            <person name="Castanera R."/>
            <person name="Culley D."/>
            <person name="Daum C."/>
            <person name="Ezra D."/>
            <person name="Gonzalez J."/>
            <person name="Henrissat B."/>
            <person name="Kuo A."/>
            <person name="Liang C."/>
            <person name="Lipzen A."/>
            <person name="Lutzoni F."/>
            <person name="Magnuson J."/>
            <person name="Mondo S."/>
            <person name="Nolan M."/>
            <person name="Ohm R."/>
            <person name="Pangilinan J."/>
            <person name="Park H.-J."/>
            <person name="Ramirez L."/>
            <person name="Alfaro M."/>
            <person name="Sun H."/>
            <person name="Tritt A."/>
            <person name="Yoshinaga Y."/>
            <person name="Zwiers L.-H."/>
            <person name="Turgeon B."/>
            <person name="Goodwin S."/>
            <person name="Spatafora J."/>
            <person name="Crous P."/>
            <person name="Grigoriev I."/>
        </authorList>
    </citation>
    <scope>NUCLEOTIDE SEQUENCE</scope>
    <source>
        <strain evidence="24">CBS 119687</strain>
    </source>
</reference>
<evidence type="ECO:0000256" key="15">
    <source>
        <dbReference type="ARBA" id="ARBA00049128"/>
    </source>
</evidence>
<dbReference type="Gene3D" id="2.70.150.10">
    <property type="entry name" value="Calcium-transporting ATPase, cytoplasmic transduction domain A"/>
    <property type="match status" value="1"/>
</dbReference>
<organism evidence="24 25">
    <name type="scientific">Dothidotthia symphoricarpi CBS 119687</name>
    <dbReference type="NCBI Taxonomy" id="1392245"/>
    <lineage>
        <taxon>Eukaryota</taxon>
        <taxon>Fungi</taxon>
        <taxon>Dikarya</taxon>
        <taxon>Ascomycota</taxon>
        <taxon>Pezizomycotina</taxon>
        <taxon>Dothideomycetes</taxon>
        <taxon>Pleosporomycetidae</taxon>
        <taxon>Pleosporales</taxon>
        <taxon>Dothidotthiaceae</taxon>
        <taxon>Dothidotthia</taxon>
    </lineage>
</organism>
<comment type="catalytic activity">
    <reaction evidence="15">
        <text>a 1,2-diacyl-sn-glycero-3-phosphoethanolamine(out) + ATP + H2O = a 1,2-diacyl-sn-glycero-3-phosphoethanolamine(in) + ADP + phosphate + H(+)</text>
        <dbReference type="Rhea" id="RHEA:66132"/>
        <dbReference type="ChEBI" id="CHEBI:15377"/>
        <dbReference type="ChEBI" id="CHEBI:15378"/>
        <dbReference type="ChEBI" id="CHEBI:30616"/>
        <dbReference type="ChEBI" id="CHEBI:43474"/>
        <dbReference type="ChEBI" id="CHEBI:64612"/>
        <dbReference type="ChEBI" id="CHEBI:456216"/>
    </reaction>
    <physiologicalReaction direction="left-to-right" evidence="15">
        <dbReference type="Rhea" id="RHEA:66133"/>
    </physiologicalReaction>
</comment>
<comment type="similarity">
    <text evidence="3 19">Belongs to the cation transport ATPase (P-type) (TC 3.A.3) family. Type IV subfamily.</text>
</comment>
<dbReference type="SUPFAM" id="SSF81660">
    <property type="entry name" value="Metal cation-transporting ATPase, ATP-binding domain N"/>
    <property type="match status" value="1"/>
</dbReference>
<evidence type="ECO:0000313" key="25">
    <source>
        <dbReference type="Proteomes" id="UP000799771"/>
    </source>
</evidence>
<dbReference type="Gene3D" id="3.90.25.10">
    <property type="entry name" value="UDP-galactose 4-epimerase, domain 1"/>
    <property type="match status" value="1"/>
</dbReference>
<evidence type="ECO:0000256" key="1">
    <source>
        <dbReference type="ARBA" id="ARBA00001946"/>
    </source>
</evidence>
<feature type="compositionally biased region" description="Polar residues" evidence="20">
    <location>
        <begin position="115"/>
        <end position="126"/>
    </location>
</feature>
<evidence type="ECO:0000256" key="9">
    <source>
        <dbReference type="ARBA" id="ARBA00022842"/>
    </source>
</evidence>
<feature type="binding site" evidence="17">
    <location>
        <position position="998"/>
    </location>
    <ligand>
        <name>ATP</name>
        <dbReference type="ChEBI" id="CHEBI:30616"/>
    </ligand>
</feature>
<dbReference type="GO" id="GO:0005524">
    <property type="term" value="F:ATP binding"/>
    <property type="evidence" value="ECO:0007669"/>
    <property type="project" value="UniProtKB-UniRule"/>
</dbReference>
<feature type="binding site" evidence="18">
    <location>
        <position position="617"/>
    </location>
    <ligand>
        <name>Mg(2+)</name>
        <dbReference type="ChEBI" id="CHEBI:18420"/>
    </ligand>
</feature>
<evidence type="ECO:0000259" key="21">
    <source>
        <dbReference type="Pfam" id="PF05368"/>
    </source>
</evidence>
<feature type="binding site" evidence="17">
    <location>
        <position position="911"/>
    </location>
    <ligand>
        <name>ATP</name>
        <dbReference type="ChEBI" id="CHEBI:30616"/>
    </ligand>
</feature>
<keyword evidence="5 19" id="KW-0812">Transmembrane</keyword>
<feature type="binding site" evidence="17">
    <location>
        <position position="616"/>
    </location>
    <ligand>
        <name>ATP</name>
        <dbReference type="ChEBI" id="CHEBI:30616"/>
    </ligand>
</feature>
<feature type="transmembrane region" description="Helical" evidence="19">
    <location>
        <begin position="1225"/>
        <end position="1245"/>
    </location>
</feature>
<dbReference type="InterPro" id="IPR018303">
    <property type="entry name" value="ATPase_P-typ_P_site"/>
</dbReference>
<feature type="compositionally biased region" description="Polar residues" evidence="20">
    <location>
        <begin position="458"/>
        <end position="469"/>
    </location>
</feature>
<feature type="binding site" evidence="17">
    <location>
        <position position="992"/>
    </location>
    <ligand>
        <name>ATP</name>
        <dbReference type="ChEBI" id="CHEBI:30616"/>
    </ligand>
</feature>